<evidence type="ECO:0000259" key="1">
    <source>
        <dbReference type="PROSITE" id="PS50835"/>
    </source>
</evidence>
<name>K7PBC4_9VIRU</name>
<dbReference type="InterPro" id="IPR036179">
    <property type="entry name" value="Ig-like_dom_sf"/>
</dbReference>
<accession>K7PBC4</accession>
<evidence type="ECO:0000313" key="3">
    <source>
        <dbReference type="Proteomes" id="UP000118426"/>
    </source>
</evidence>
<organism evidence="2 3">
    <name type="scientific">Cyprinid herpesvirus 1</name>
    <dbReference type="NCBI Taxonomy" id="317858"/>
    <lineage>
        <taxon>Viruses</taxon>
        <taxon>Duplodnaviria</taxon>
        <taxon>Heunggongvirae</taxon>
        <taxon>Peploviricota</taxon>
        <taxon>Herviviricetes</taxon>
        <taxon>Herpesvirales</taxon>
        <taxon>Alloherpesviridae</taxon>
        <taxon>Cyvirus</taxon>
        <taxon>Cyvirus cyprinidallo1</taxon>
    </lineage>
</organism>
<dbReference type="SUPFAM" id="SSF48726">
    <property type="entry name" value="Immunoglobulin"/>
    <property type="match status" value="1"/>
</dbReference>
<dbReference type="InterPro" id="IPR013106">
    <property type="entry name" value="Ig_V-set"/>
</dbReference>
<proteinExistence type="predicted"/>
<dbReference type="InterPro" id="IPR013783">
    <property type="entry name" value="Ig-like_fold"/>
</dbReference>
<reference evidence="2 3" key="1">
    <citation type="journal article" date="2013" name="J. Virol.">
        <title>Comparative genomics of carp herpesviruses.</title>
        <authorList>
            <person name="Davison A.J."/>
            <person name="Kurobe T."/>
            <person name="Gatherer D."/>
            <person name="Cunningham C."/>
            <person name="Korf I."/>
            <person name="Fukuda H."/>
            <person name="Hedrick R.P."/>
            <person name="Waltzek T.B."/>
        </authorList>
    </citation>
    <scope>NUCLEOTIDE SEQUENCE [LARGE SCALE GENOMIC DNA]</scope>
    <source>
        <strain evidence="2">NG-J1</strain>
    </source>
</reference>
<feature type="domain" description="Ig-like" evidence="1">
    <location>
        <begin position="20"/>
        <end position="113"/>
    </location>
</feature>
<dbReference type="GeneID" id="14011187"/>
<dbReference type="Gene3D" id="2.60.40.10">
    <property type="entry name" value="Immunoglobulins"/>
    <property type="match status" value="1"/>
</dbReference>
<gene>
    <name evidence="2" type="ORF">CyHV1_ORF28A</name>
</gene>
<dbReference type="EMBL" id="JQ815363">
    <property type="protein sequence ID" value="AFJ20334.1"/>
    <property type="molecule type" value="Genomic_DNA"/>
</dbReference>
<sequence length="138" mass="15468">MTLLRIMVQLSAAAFLLLAPTTHAQVRQEMVLATACLGSYVRLECVLLTGLPPNMYVHWFKKTNKDLTETVATRSNGVTMTNPAFNNMNPDIDQSGALYLRVHQATNQGFYSCETLPAYPEVKTVLHLLRVKPTCWLK</sequence>
<evidence type="ECO:0000313" key="2">
    <source>
        <dbReference type="EMBL" id="AFJ20334.1"/>
    </source>
</evidence>
<dbReference type="InterPro" id="IPR007110">
    <property type="entry name" value="Ig-like_dom"/>
</dbReference>
<dbReference type="RefSeq" id="YP_007003698.1">
    <property type="nucleotide sequence ID" value="NC_019491.1"/>
</dbReference>
<protein>
    <submittedName>
        <fullName evidence="2">Protein ORF28A</fullName>
    </submittedName>
</protein>
<dbReference type="Pfam" id="PF07686">
    <property type="entry name" value="V-set"/>
    <property type="match status" value="1"/>
</dbReference>
<dbReference type="PROSITE" id="PS50835">
    <property type="entry name" value="IG_LIKE"/>
    <property type="match status" value="1"/>
</dbReference>
<dbReference type="KEGG" id="vg:14011187"/>
<keyword evidence="3" id="KW-1185">Reference proteome</keyword>
<dbReference type="Proteomes" id="UP000118426">
    <property type="component" value="Segment"/>
</dbReference>